<dbReference type="AlphaFoldDB" id="A0A552U9L1"/>
<dbReference type="EC" id="1.7.1.17" evidence="6"/>
<feature type="binding site" evidence="6">
    <location>
        <position position="9"/>
    </location>
    <ligand>
        <name>FMN</name>
        <dbReference type="ChEBI" id="CHEBI:58210"/>
    </ligand>
</feature>
<dbReference type="InterPro" id="IPR003680">
    <property type="entry name" value="Flavodoxin_fold"/>
</dbReference>
<evidence type="ECO:0000313" key="8">
    <source>
        <dbReference type="EMBL" id="TRW14906.1"/>
    </source>
</evidence>
<dbReference type="EC" id="1.6.5.-" evidence="6"/>
<accession>A0A552U9L1</accession>
<comment type="function">
    <text evidence="6">Also exhibits azoreductase activity. Catalyzes the reductive cleavage of the azo bond in aromatic azo compounds to the corresponding amines.</text>
</comment>
<evidence type="ECO:0000256" key="4">
    <source>
        <dbReference type="ARBA" id="ARBA00023027"/>
    </source>
</evidence>
<dbReference type="InterPro" id="IPR050104">
    <property type="entry name" value="FMN-dep_NADH:Q_OxRdtase_AzoR1"/>
</dbReference>
<comment type="similarity">
    <text evidence="6">Belongs to the azoreductase type 1 family.</text>
</comment>
<sequence>MKLLHLDSSILGGNSVSRTLSADVVARLVAAAPGTTVTYRDLAADPVAHLSGAYLAAAQAGPSGHDAAITADLATGQAVLAEFLAADTVVIGVPLYNFGVPSQLKAWIDRILIAGQTFRYGPDGRPEGLAGGKRVVLALARGGFYGPGQPSEAFEHGESYLRAALGFIGITDIEVIAADGLAVGPEQKAAALADAGQRIAALAA</sequence>
<evidence type="ECO:0000313" key="9">
    <source>
        <dbReference type="Proteomes" id="UP000317894"/>
    </source>
</evidence>
<keyword evidence="4 6" id="KW-0520">NAD</keyword>
<dbReference type="SUPFAM" id="SSF52218">
    <property type="entry name" value="Flavoproteins"/>
    <property type="match status" value="1"/>
</dbReference>
<keyword evidence="2 6" id="KW-0288">FMN</keyword>
<dbReference type="GO" id="GO:0016655">
    <property type="term" value="F:oxidoreductase activity, acting on NAD(P)H, quinone or similar compound as acceptor"/>
    <property type="evidence" value="ECO:0007669"/>
    <property type="project" value="InterPro"/>
</dbReference>
<keyword evidence="9" id="KW-1185">Reference proteome</keyword>
<proteinExistence type="inferred from homology"/>
<evidence type="ECO:0000259" key="7">
    <source>
        <dbReference type="Pfam" id="PF02525"/>
    </source>
</evidence>
<comment type="catalytic activity">
    <reaction evidence="6">
        <text>2 a quinone + NADH + H(+) = 2 a 1,4-benzosemiquinone + NAD(+)</text>
        <dbReference type="Rhea" id="RHEA:65952"/>
        <dbReference type="ChEBI" id="CHEBI:15378"/>
        <dbReference type="ChEBI" id="CHEBI:57540"/>
        <dbReference type="ChEBI" id="CHEBI:57945"/>
        <dbReference type="ChEBI" id="CHEBI:132124"/>
        <dbReference type="ChEBI" id="CHEBI:134225"/>
    </reaction>
</comment>
<evidence type="ECO:0000256" key="1">
    <source>
        <dbReference type="ARBA" id="ARBA00022630"/>
    </source>
</evidence>
<dbReference type="GO" id="GO:0009055">
    <property type="term" value="F:electron transfer activity"/>
    <property type="evidence" value="ECO:0007669"/>
    <property type="project" value="UniProtKB-UniRule"/>
</dbReference>
<evidence type="ECO:0000256" key="3">
    <source>
        <dbReference type="ARBA" id="ARBA00023002"/>
    </source>
</evidence>
<dbReference type="PANTHER" id="PTHR43741:SF4">
    <property type="entry name" value="FMN-DEPENDENT NADH:QUINONE OXIDOREDUCTASE"/>
    <property type="match status" value="1"/>
</dbReference>
<evidence type="ECO:0000256" key="2">
    <source>
        <dbReference type="ARBA" id="ARBA00022643"/>
    </source>
</evidence>
<dbReference type="GO" id="GO:0016652">
    <property type="term" value="F:oxidoreductase activity, acting on NAD(P)H as acceptor"/>
    <property type="evidence" value="ECO:0007669"/>
    <property type="project" value="UniProtKB-UniRule"/>
</dbReference>
<comment type="caution">
    <text evidence="6">Lacks conserved residue(s) required for the propagation of feature annotation.</text>
</comment>
<dbReference type="InterPro" id="IPR023048">
    <property type="entry name" value="NADH:quinone_OxRdtase_FMN_depd"/>
</dbReference>
<keyword evidence="3 6" id="KW-0560">Oxidoreductase</keyword>
<dbReference type="Gene3D" id="3.40.50.360">
    <property type="match status" value="1"/>
</dbReference>
<evidence type="ECO:0000256" key="5">
    <source>
        <dbReference type="ARBA" id="ARBA00048542"/>
    </source>
</evidence>
<dbReference type="HAMAP" id="MF_01216">
    <property type="entry name" value="Azoreductase_type1"/>
    <property type="match status" value="1"/>
</dbReference>
<protein>
    <recommendedName>
        <fullName evidence="6">FMN dependent NADH:quinone oxidoreductase</fullName>
        <ecNumber evidence="6">1.6.5.-</ecNumber>
    </recommendedName>
    <alternativeName>
        <fullName evidence="6">Azo-dye reductase</fullName>
    </alternativeName>
    <alternativeName>
        <fullName evidence="6">FMN-dependent NADH-azo compound oxidoreductase</fullName>
    </alternativeName>
    <alternativeName>
        <fullName evidence="6">FMN-dependent NADH-azoreductase</fullName>
        <ecNumber evidence="6">1.7.1.17</ecNumber>
    </alternativeName>
</protein>
<organism evidence="8 9">
    <name type="scientific">Glacieibacterium frigidum</name>
    <dbReference type="NCBI Taxonomy" id="2593303"/>
    <lineage>
        <taxon>Bacteria</taxon>
        <taxon>Pseudomonadati</taxon>
        <taxon>Pseudomonadota</taxon>
        <taxon>Alphaproteobacteria</taxon>
        <taxon>Sphingomonadales</taxon>
        <taxon>Sphingosinicellaceae</taxon>
        <taxon>Glacieibacterium</taxon>
    </lineage>
</organism>
<dbReference type="GO" id="GO:0010181">
    <property type="term" value="F:FMN binding"/>
    <property type="evidence" value="ECO:0007669"/>
    <property type="project" value="UniProtKB-UniRule"/>
</dbReference>
<dbReference type="Proteomes" id="UP000317894">
    <property type="component" value="Unassembled WGS sequence"/>
</dbReference>
<dbReference type="PANTHER" id="PTHR43741">
    <property type="entry name" value="FMN-DEPENDENT NADH-AZOREDUCTASE 1"/>
    <property type="match status" value="1"/>
</dbReference>
<comment type="caution">
    <text evidence="8">The sequence shown here is derived from an EMBL/GenBank/DDBJ whole genome shotgun (WGS) entry which is preliminary data.</text>
</comment>
<name>A0A552U9L1_9SPHN</name>
<feature type="binding site" evidence="6">
    <location>
        <begin position="15"/>
        <end position="17"/>
    </location>
    <ligand>
        <name>FMN</name>
        <dbReference type="ChEBI" id="CHEBI:58210"/>
    </ligand>
</feature>
<dbReference type="OrthoDB" id="9787136at2"/>
<comment type="subunit">
    <text evidence="6">Homodimer.</text>
</comment>
<reference evidence="8 9" key="1">
    <citation type="submission" date="2019-07" db="EMBL/GenBank/DDBJ databases">
        <title>Novel species isolated from glacier.</title>
        <authorList>
            <person name="Liu Q."/>
            <person name="Xin Y.-H."/>
        </authorList>
    </citation>
    <scope>NUCLEOTIDE SEQUENCE [LARGE SCALE GENOMIC DNA]</scope>
    <source>
        <strain evidence="8 9">LB1R16</strain>
    </source>
</reference>
<comment type="function">
    <text evidence="6">Quinone reductase that provides resistance to thiol-specific stress caused by electrophilic quinones.</text>
</comment>
<dbReference type="Pfam" id="PF02525">
    <property type="entry name" value="Flavodoxin_2"/>
    <property type="match status" value="1"/>
</dbReference>
<keyword evidence="1 6" id="KW-0285">Flavoprotein</keyword>
<dbReference type="RefSeq" id="WP_144335076.1">
    <property type="nucleotide sequence ID" value="NZ_VJWA01000002.1"/>
</dbReference>
<dbReference type="InterPro" id="IPR029039">
    <property type="entry name" value="Flavoprotein-like_sf"/>
</dbReference>
<evidence type="ECO:0000256" key="6">
    <source>
        <dbReference type="HAMAP-Rule" id="MF_01216"/>
    </source>
</evidence>
<feature type="domain" description="Flavodoxin-like fold" evidence="7">
    <location>
        <begin position="1"/>
        <end position="201"/>
    </location>
</feature>
<comment type="catalytic activity">
    <reaction evidence="5">
        <text>N,N-dimethyl-1,4-phenylenediamine + anthranilate + 2 NAD(+) = 2-(4-dimethylaminophenyl)diazenylbenzoate + 2 NADH + 2 H(+)</text>
        <dbReference type="Rhea" id="RHEA:55872"/>
        <dbReference type="ChEBI" id="CHEBI:15378"/>
        <dbReference type="ChEBI" id="CHEBI:15783"/>
        <dbReference type="ChEBI" id="CHEBI:16567"/>
        <dbReference type="ChEBI" id="CHEBI:57540"/>
        <dbReference type="ChEBI" id="CHEBI:57945"/>
        <dbReference type="ChEBI" id="CHEBI:71579"/>
        <dbReference type="EC" id="1.7.1.17"/>
    </reaction>
    <physiologicalReaction direction="right-to-left" evidence="5">
        <dbReference type="Rhea" id="RHEA:55874"/>
    </physiologicalReaction>
</comment>
<comment type="cofactor">
    <cofactor evidence="6">
        <name>FMN</name>
        <dbReference type="ChEBI" id="CHEBI:58210"/>
    </cofactor>
    <text evidence="6">Binds 1 FMN per subunit.</text>
</comment>
<gene>
    <name evidence="6" type="primary">azoR</name>
    <name evidence="8" type="ORF">FMM06_14670</name>
</gene>
<dbReference type="EMBL" id="VJWA01000002">
    <property type="protein sequence ID" value="TRW14906.1"/>
    <property type="molecule type" value="Genomic_DNA"/>
</dbReference>